<accession>A0A5A7RBN6</accession>
<dbReference type="SMART" id="SM01037">
    <property type="entry name" value="Bet_v_1"/>
    <property type="match status" value="1"/>
</dbReference>
<feature type="domain" description="Bet v I/Major latex protein" evidence="1">
    <location>
        <begin position="1"/>
        <end position="151"/>
    </location>
</feature>
<evidence type="ECO:0000313" key="2">
    <source>
        <dbReference type="EMBL" id="GER54838.1"/>
    </source>
</evidence>
<dbReference type="EMBL" id="BKCP01011625">
    <property type="protein sequence ID" value="GER54838.1"/>
    <property type="molecule type" value="Genomic_DNA"/>
</dbReference>
<dbReference type="AlphaFoldDB" id="A0A5A7RBN6"/>
<protein>
    <submittedName>
        <fullName evidence="2">Polyketide cyclase/dehydrase and lipid transportsuperfamily protein</fullName>
    </submittedName>
</protein>
<sequence length="154" mass="17153">MASKVEVEVEMKSDVGKVWDNIRESTEVFPKALSHHYKSIQVLEGDGKSAGSVRLVTYQPGLPDITKPAKEKIEKVDEGNKSLSYSVIEGDVLNYYKNFKAGLSVGPKGEGSLVKWWCEFDKASEEVPSPDLIRDFAIKNFKDLDAYIIGKNNP</sequence>
<proteinExistence type="predicted"/>
<gene>
    <name evidence="2" type="ORF">STAS_32471</name>
</gene>
<evidence type="ECO:0000313" key="3">
    <source>
        <dbReference type="Proteomes" id="UP000325081"/>
    </source>
</evidence>
<dbReference type="GO" id="GO:0038023">
    <property type="term" value="F:signaling receptor activity"/>
    <property type="evidence" value="ECO:0007669"/>
    <property type="project" value="InterPro"/>
</dbReference>
<evidence type="ECO:0000259" key="1">
    <source>
        <dbReference type="SMART" id="SM01037"/>
    </source>
</evidence>
<dbReference type="InterPro" id="IPR000916">
    <property type="entry name" value="Bet_v_I/MLP"/>
</dbReference>
<dbReference type="PANTHER" id="PTHR31907">
    <property type="entry name" value="MLP-LIKE PROTEIN 423"/>
    <property type="match status" value="1"/>
</dbReference>
<dbReference type="InterPro" id="IPR051761">
    <property type="entry name" value="MLP-like_ligand-binding"/>
</dbReference>
<dbReference type="CDD" id="cd07816">
    <property type="entry name" value="Bet_v1-like"/>
    <property type="match status" value="1"/>
</dbReference>
<dbReference type="Gene3D" id="3.30.530.20">
    <property type="match status" value="1"/>
</dbReference>
<dbReference type="OrthoDB" id="1567931at2759"/>
<keyword evidence="3" id="KW-1185">Reference proteome</keyword>
<reference evidence="3" key="1">
    <citation type="journal article" date="2019" name="Curr. Biol.">
        <title>Genome Sequence of Striga asiatica Provides Insight into the Evolution of Plant Parasitism.</title>
        <authorList>
            <person name="Yoshida S."/>
            <person name="Kim S."/>
            <person name="Wafula E.K."/>
            <person name="Tanskanen J."/>
            <person name="Kim Y.M."/>
            <person name="Honaas L."/>
            <person name="Yang Z."/>
            <person name="Spallek T."/>
            <person name="Conn C.E."/>
            <person name="Ichihashi Y."/>
            <person name="Cheong K."/>
            <person name="Cui S."/>
            <person name="Der J.P."/>
            <person name="Gundlach H."/>
            <person name="Jiao Y."/>
            <person name="Hori C."/>
            <person name="Ishida J.K."/>
            <person name="Kasahara H."/>
            <person name="Kiba T."/>
            <person name="Kim M.S."/>
            <person name="Koo N."/>
            <person name="Laohavisit A."/>
            <person name="Lee Y.H."/>
            <person name="Lumba S."/>
            <person name="McCourt P."/>
            <person name="Mortimer J.C."/>
            <person name="Mutuku J.M."/>
            <person name="Nomura T."/>
            <person name="Sasaki-Sekimoto Y."/>
            <person name="Seto Y."/>
            <person name="Wang Y."/>
            <person name="Wakatake T."/>
            <person name="Sakakibara H."/>
            <person name="Demura T."/>
            <person name="Yamaguchi S."/>
            <person name="Yoneyama K."/>
            <person name="Manabe R.I."/>
            <person name="Nelson D.C."/>
            <person name="Schulman A.H."/>
            <person name="Timko M.P."/>
            <person name="dePamphilis C.W."/>
            <person name="Choi D."/>
            <person name="Shirasu K."/>
        </authorList>
    </citation>
    <scope>NUCLEOTIDE SEQUENCE [LARGE SCALE GENOMIC DNA]</scope>
    <source>
        <strain evidence="3">cv. UVA1</strain>
    </source>
</reference>
<dbReference type="GO" id="GO:0004864">
    <property type="term" value="F:protein phosphatase inhibitor activity"/>
    <property type="evidence" value="ECO:0007669"/>
    <property type="project" value="InterPro"/>
</dbReference>
<dbReference type="GO" id="GO:0006952">
    <property type="term" value="P:defense response"/>
    <property type="evidence" value="ECO:0007669"/>
    <property type="project" value="InterPro"/>
</dbReference>
<name>A0A5A7RBN6_STRAF</name>
<comment type="caution">
    <text evidence="2">The sequence shown here is derived from an EMBL/GenBank/DDBJ whole genome shotgun (WGS) entry which is preliminary data.</text>
</comment>
<dbReference type="Proteomes" id="UP000325081">
    <property type="component" value="Unassembled WGS sequence"/>
</dbReference>
<dbReference type="InterPro" id="IPR023393">
    <property type="entry name" value="START-like_dom_sf"/>
</dbReference>
<organism evidence="2 3">
    <name type="scientific">Striga asiatica</name>
    <name type="common">Asiatic witchweed</name>
    <name type="synonym">Buchnera asiatica</name>
    <dbReference type="NCBI Taxonomy" id="4170"/>
    <lineage>
        <taxon>Eukaryota</taxon>
        <taxon>Viridiplantae</taxon>
        <taxon>Streptophyta</taxon>
        <taxon>Embryophyta</taxon>
        <taxon>Tracheophyta</taxon>
        <taxon>Spermatophyta</taxon>
        <taxon>Magnoliopsida</taxon>
        <taxon>eudicotyledons</taxon>
        <taxon>Gunneridae</taxon>
        <taxon>Pentapetalae</taxon>
        <taxon>asterids</taxon>
        <taxon>lamiids</taxon>
        <taxon>Lamiales</taxon>
        <taxon>Orobanchaceae</taxon>
        <taxon>Buchnereae</taxon>
        <taxon>Striga</taxon>
    </lineage>
</organism>
<dbReference type="InterPro" id="IPR024949">
    <property type="entry name" value="Bet_v_I_allergen"/>
</dbReference>
<dbReference type="GO" id="GO:0009738">
    <property type="term" value="P:abscisic acid-activated signaling pathway"/>
    <property type="evidence" value="ECO:0007669"/>
    <property type="project" value="InterPro"/>
</dbReference>
<dbReference type="GO" id="GO:0010427">
    <property type="term" value="F:abscisic acid binding"/>
    <property type="evidence" value="ECO:0007669"/>
    <property type="project" value="InterPro"/>
</dbReference>
<dbReference type="Pfam" id="PF00407">
    <property type="entry name" value="Bet_v_1"/>
    <property type="match status" value="1"/>
</dbReference>
<dbReference type="PRINTS" id="PR00634">
    <property type="entry name" value="BETALLERGEN"/>
</dbReference>
<dbReference type="SUPFAM" id="SSF55961">
    <property type="entry name" value="Bet v1-like"/>
    <property type="match status" value="1"/>
</dbReference>